<dbReference type="EMBL" id="MUZR01000008">
    <property type="protein sequence ID" value="OOC10846.1"/>
    <property type="molecule type" value="Genomic_DNA"/>
</dbReference>
<dbReference type="Proteomes" id="UP000189177">
    <property type="component" value="Unassembled WGS sequence"/>
</dbReference>
<dbReference type="GO" id="GO:0016301">
    <property type="term" value="F:kinase activity"/>
    <property type="evidence" value="ECO:0007669"/>
    <property type="project" value="UniProtKB-KW"/>
</dbReference>
<accession>A0A1V3A0K3</accession>
<dbReference type="SMART" id="SM00116">
    <property type="entry name" value="CBS"/>
    <property type="match status" value="1"/>
</dbReference>
<gene>
    <name evidence="3" type="ORF">B1A74_03185</name>
</gene>
<dbReference type="RefSeq" id="WP_018946104.1">
    <property type="nucleotide sequence ID" value="NZ_MUZR01000008.1"/>
</dbReference>
<evidence type="ECO:0000313" key="3">
    <source>
        <dbReference type="EMBL" id="OOC10846.1"/>
    </source>
</evidence>
<dbReference type="PROSITE" id="PS51371">
    <property type="entry name" value="CBS"/>
    <property type="match status" value="1"/>
</dbReference>
<organism evidence="3 4">
    <name type="scientific">Thioalkalivibrio halophilus</name>
    <dbReference type="NCBI Taxonomy" id="252474"/>
    <lineage>
        <taxon>Bacteria</taxon>
        <taxon>Pseudomonadati</taxon>
        <taxon>Pseudomonadota</taxon>
        <taxon>Gammaproteobacteria</taxon>
        <taxon>Chromatiales</taxon>
        <taxon>Ectothiorhodospiraceae</taxon>
        <taxon>Thioalkalivibrio</taxon>
    </lineage>
</organism>
<feature type="domain" description="CBS" evidence="2">
    <location>
        <begin position="40"/>
        <end position="102"/>
    </location>
</feature>
<dbReference type="Gene3D" id="3.10.580.10">
    <property type="entry name" value="CBS-domain"/>
    <property type="match status" value="1"/>
</dbReference>
<sequence length="197" mass="20956">MNKSFAPIQTRPLSADATVLRCDGVLAPRVTPESPADRAMTDLRKVPAVTATAEMQADEALQRMIHAGVRLLLVVDGRDSVKGVVTARDIMGERPVKAAQDEGIPRDAVQVKHVMSKVSELEAINLDKVEHSRVGDVVETLKKSGRQHALVVTSLDGGGEAVCGLFSATQVGRQLGVEVSPEGPAQTFAELERSLAS</sequence>
<dbReference type="InterPro" id="IPR046342">
    <property type="entry name" value="CBS_dom_sf"/>
</dbReference>
<dbReference type="CDD" id="cd04640">
    <property type="entry name" value="CBS_pair_proteobact"/>
    <property type="match status" value="1"/>
</dbReference>
<dbReference type="AlphaFoldDB" id="A0A1V3A0K3"/>
<dbReference type="SUPFAM" id="SSF54631">
    <property type="entry name" value="CBS-domain pair"/>
    <property type="match status" value="1"/>
</dbReference>
<dbReference type="STRING" id="252474.B1A74_03185"/>
<keyword evidence="3" id="KW-0808">Transferase</keyword>
<dbReference type="Pfam" id="PF00571">
    <property type="entry name" value="CBS"/>
    <property type="match status" value="1"/>
</dbReference>
<keyword evidence="3" id="KW-0418">Kinase</keyword>
<evidence type="ECO:0000256" key="1">
    <source>
        <dbReference type="PROSITE-ProRule" id="PRU00703"/>
    </source>
</evidence>
<evidence type="ECO:0000259" key="2">
    <source>
        <dbReference type="PROSITE" id="PS51371"/>
    </source>
</evidence>
<proteinExistence type="predicted"/>
<dbReference type="OrthoDB" id="5295117at2"/>
<keyword evidence="4" id="KW-1185">Reference proteome</keyword>
<name>A0A1V3A0K3_9GAMM</name>
<reference evidence="3 4" key="1">
    <citation type="submission" date="2017-02" db="EMBL/GenBank/DDBJ databases">
        <title>Genomic diversity within the haloalkaliphilic genus Thioalkalivibrio.</title>
        <authorList>
            <person name="Ahn A.-C."/>
            <person name="Meier-Kolthoff J."/>
            <person name="Overmars L."/>
            <person name="Richter M."/>
            <person name="Woyke T."/>
            <person name="Sorokin D.Y."/>
            <person name="Muyzer G."/>
        </authorList>
    </citation>
    <scope>NUCLEOTIDE SEQUENCE [LARGE SCALE GENOMIC DNA]</scope>
    <source>
        <strain evidence="3 4">HL17</strain>
    </source>
</reference>
<keyword evidence="1" id="KW-0129">CBS domain</keyword>
<comment type="caution">
    <text evidence="3">The sequence shown here is derived from an EMBL/GenBank/DDBJ whole genome shotgun (WGS) entry which is preliminary data.</text>
</comment>
<dbReference type="InterPro" id="IPR000644">
    <property type="entry name" value="CBS_dom"/>
</dbReference>
<evidence type="ECO:0000313" key="4">
    <source>
        <dbReference type="Proteomes" id="UP000189177"/>
    </source>
</evidence>
<protein>
    <submittedName>
        <fullName evidence="3">Histidine kinase</fullName>
    </submittedName>
</protein>